<accession>A0A2T2ZZK0</accession>
<feature type="compositionally biased region" description="Polar residues" evidence="1">
    <location>
        <begin position="27"/>
        <end position="53"/>
    </location>
</feature>
<dbReference type="EMBL" id="KZ678540">
    <property type="protein sequence ID" value="PSR80158.1"/>
    <property type="molecule type" value="Genomic_DNA"/>
</dbReference>
<evidence type="ECO:0000256" key="1">
    <source>
        <dbReference type="SAM" id="MobiDB-lite"/>
    </source>
</evidence>
<feature type="compositionally biased region" description="Basic and acidic residues" evidence="1">
    <location>
        <begin position="211"/>
        <end position="221"/>
    </location>
</feature>
<dbReference type="InParanoid" id="A0A2T2ZZK0"/>
<feature type="region of interest" description="Disordered" evidence="1">
    <location>
        <begin position="531"/>
        <end position="562"/>
    </location>
</feature>
<feature type="region of interest" description="Disordered" evidence="1">
    <location>
        <begin position="204"/>
        <end position="228"/>
    </location>
</feature>
<protein>
    <submittedName>
        <fullName evidence="2">Uncharacterized protein</fullName>
    </submittedName>
</protein>
<sequence>MSSLARTVGRATRPPPSRPARPAKARGQNSSAIISSHQRGIHSTPTCSAASKTEGQKFVVRRSRSTVPSLSSSSSSGDATRSASMRTLGLKGRQPPVHSSSMAPAWTNAPIVHSSPPASTRPQPISMLGRTADRPGREESQTSASERWKSPVLGFDDFIRESERVSDKPGRRSRPDSEGPRTPRAEPWRSSLSAFEGFVKDAGSMGASDKYSQRSSDKPPREFFGLKTATPDARPWTARGRLTGMNSPHQWEPRHGSQDGPKRIEPMTLEAIKFEEAMSTMKVRQQLAFKKYIRSKVEKRQIAKLYQYLMADLSPGVEELRRRSSRMRQWAARKSNRDARGNRLRDHQFLDKAISHTTAMIERVQICEVVVLEVLAYLAAERAVKRVRAALDAGTSTDAVHLQLLWAPCPHSEKKASTWFPSRLRTWWDKNYLMTAVNASPQQSGNQAEHPPALRRLAALPLHDPRLQPYQRAIKLALHAEIAAVEAGLGKHAKNMLQIDAMWERWYDQYQGYLNHMRFLKEAQEKKLTALSEPSEQKNRAEAEAESASVEAQPKKADKPARTVVVTPGRTFDNRIRMIPERFKTKIWT</sequence>
<feature type="compositionally biased region" description="Basic and acidic residues" evidence="1">
    <location>
        <begin position="157"/>
        <end position="187"/>
    </location>
</feature>
<feature type="compositionally biased region" description="Basic and acidic residues" evidence="1">
    <location>
        <begin position="131"/>
        <end position="140"/>
    </location>
</feature>
<reference evidence="2 3" key="1">
    <citation type="journal article" date="2018" name="Mycol. Prog.">
        <title>Coniella lustricola, a new species from submerged detritus.</title>
        <authorList>
            <person name="Raudabaugh D.B."/>
            <person name="Iturriaga T."/>
            <person name="Carver A."/>
            <person name="Mondo S."/>
            <person name="Pangilinan J."/>
            <person name="Lipzen A."/>
            <person name="He G."/>
            <person name="Amirebrahimi M."/>
            <person name="Grigoriev I.V."/>
            <person name="Miller A.N."/>
        </authorList>
    </citation>
    <scope>NUCLEOTIDE SEQUENCE [LARGE SCALE GENOMIC DNA]</scope>
    <source>
        <strain evidence="2 3">B22-T-1</strain>
    </source>
</reference>
<dbReference type="AlphaFoldDB" id="A0A2T2ZZK0"/>
<feature type="region of interest" description="Disordered" evidence="1">
    <location>
        <begin position="1"/>
        <end position="192"/>
    </location>
</feature>
<proteinExistence type="predicted"/>
<name>A0A2T2ZZK0_9PEZI</name>
<keyword evidence="3" id="KW-1185">Reference proteome</keyword>
<feature type="compositionally biased region" description="Low complexity" evidence="1">
    <location>
        <begin position="65"/>
        <end position="84"/>
    </location>
</feature>
<organism evidence="2 3">
    <name type="scientific">Coniella lustricola</name>
    <dbReference type="NCBI Taxonomy" id="2025994"/>
    <lineage>
        <taxon>Eukaryota</taxon>
        <taxon>Fungi</taxon>
        <taxon>Dikarya</taxon>
        <taxon>Ascomycota</taxon>
        <taxon>Pezizomycotina</taxon>
        <taxon>Sordariomycetes</taxon>
        <taxon>Sordariomycetidae</taxon>
        <taxon>Diaporthales</taxon>
        <taxon>Schizoparmaceae</taxon>
        <taxon>Coniella</taxon>
    </lineage>
</organism>
<dbReference type="Proteomes" id="UP000241462">
    <property type="component" value="Unassembled WGS sequence"/>
</dbReference>
<evidence type="ECO:0000313" key="3">
    <source>
        <dbReference type="Proteomes" id="UP000241462"/>
    </source>
</evidence>
<evidence type="ECO:0000313" key="2">
    <source>
        <dbReference type="EMBL" id="PSR80158.1"/>
    </source>
</evidence>
<gene>
    <name evidence="2" type="ORF">BD289DRAFT_485146</name>
</gene>